<reference evidence="1" key="1">
    <citation type="submission" date="2020-08" db="EMBL/GenBank/DDBJ databases">
        <title>Plant Genome Project.</title>
        <authorList>
            <person name="Zhang R.-G."/>
        </authorList>
    </citation>
    <scope>NUCLEOTIDE SEQUENCE</scope>
    <source>
        <strain evidence="1">WSP0</strain>
        <tissue evidence="1">Leaf</tissue>
    </source>
</reference>
<protein>
    <submittedName>
        <fullName evidence="1">Uncharacterized protein</fullName>
    </submittedName>
</protein>
<evidence type="ECO:0000313" key="1">
    <source>
        <dbReference type="EMBL" id="KAG5524246.1"/>
    </source>
</evidence>
<proteinExistence type="predicted"/>
<dbReference type="Proteomes" id="UP000823749">
    <property type="component" value="Chromosome 11"/>
</dbReference>
<gene>
    <name evidence="1" type="ORF">RHGRI_031051</name>
</gene>
<dbReference type="AlphaFoldDB" id="A0AAV6I6B5"/>
<comment type="caution">
    <text evidence="1">The sequence shown here is derived from an EMBL/GenBank/DDBJ whole genome shotgun (WGS) entry which is preliminary data.</text>
</comment>
<organism evidence="1 2">
    <name type="scientific">Rhododendron griersonianum</name>
    <dbReference type="NCBI Taxonomy" id="479676"/>
    <lineage>
        <taxon>Eukaryota</taxon>
        <taxon>Viridiplantae</taxon>
        <taxon>Streptophyta</taxon>
        <taxon>Embryophyta</taxon>
        <taxon>Tracheophyta</taxon>
        <taxon>Spermatophyta</taxon>
        <taxon>Magnoliopsida</taxon>
        <taxon>eudicotyledons</taxon>
        <taxon>Gunneridae</taxon>
        <taxon>Pentapetalae</taxon>
        <taxon>asterids</taxon>
        <taxon>Ericales</taxon>
        <taxon>Ericaceae</taxon>
        <taxon>Ericoideae</taxon>
        <taxon>Rhodoreae</taxon>
        <taxon>Rhododendron</taxon>
    </lineage>
</organism>
<accession>A0AAV6I6B5</accession>
<keyword evidence="2" id="KW-1185">Reference proteome</keyword>
<evidence type="ECO:0000313" key="2">
    <source>
        <dbReference type="Proteomes" id="UP000823749"/>
    </source>
</evidence>
<name>A0AAV6I6B5_9ERIC</name>
<sequence length="100" mass="10898">MAMWFRKSINFSTKYFKAKTGLWGLLNQRHLSPCFPSNSSSPTSLNGKNYKNLPSFLGNSTTLSAPGVLNPLKLKGKENCSTTMVAPGSGTLVSAFVFLY</sequence>
<dbReference type="EMBL" id="JACTNZ010000011">
    <property type="protein sequence ID" value="KAG5524246.1"/>
    <property type="molecule type" value="Genomic_DNA"/>
</dbReference>